<feature type="transmembrane region" description="Helical" evidence="1">
    <location>
        <begin position="63"/>
        <end position="86"/>
    </location>
</feature>
<keyword evidence="1" id="KW-1133">Transmembrane helix</keyword>
<dbReference type="Proteomes" id="UP001302349">
    <property type="component" value="Chromosome"/>
</dbReference>
<feature type="transmembrane region" description="Helical" evidence="1">
    <location>
        <begin position="124"/>
        <end position="147"/>
    </location>
</feature>
<feature type="transmembrane region" description="Helical" evidence="1">
    <location>
        <begin position="289"/>
        <end position="312"/>
    </location>
</feature>
<accession>A0ABZ0IP80</accession>
<keyword evidence="3" id="KW-1185">Reference proteome</keyword>
<dbReference type="RefSeq" id="WP_317489006.1">
    <property type="nucleotide sequence ID" value="NZ_CP136051.1"/>
</dbReference>
<feature type="transmembrane region" description="Helical" evidence="1">
    <location>
        <begin position="167"/>
        <end position="185"/>
    </location>
</feature>
<protein>
    <submittedName>
        <fullName evidence="2">Uncharacterized protein</fullName>
    </submittedName>
</protein>
<sequence>MILSINIGRRKIKFELPFIFLCLSVLLLPINIEVAGPLRINDIFLTLALISVAHKIKFSRQVFHVIMALIIILSISSALGLWAYGIKNLQNIGFIYKFLVPLFPLLIISSITMTPERIRLLHRLLLWVFIALTAWVYLFLVLRLSGMLYGSLRPSFPFSNDPYLTDAHLYSCFLAMGLVMYNFYWKKYFRHGAIFSFFINVISLPAIVLTGSKTGIVVVIFAQVVSLIVDYRNIFQVKKTSFVVGVLLIGVFTYLVISVSFDTTILRLAERALDIQGGGDSSASRIRKLLLSFDQSSGTFLIFGVGLVSNFVTWYDGLIGSTNGFMGLAGLMLLAYVVVQLLRVNYYEAKRNQKQQYFIPFAIVTISYLLANLITEYYLVTRGVLPVAIFLVLLHYLIKQPAEIELEKASNHHS</sequence>
<evidence type="ECO:0000313" key="3">
    <source>
        <dbReference type="Proteomes" id="UP001302349"/>
    </source>
</evidence>
<feature type="transmembrane region" description="Helical" evidence="1">
    <location>
        <begin position="197"/>
        <end position="222"/>
    </location>
</feature>
<feature type="transmembrane region" description="Helical" evidence="1">
    <location>
        <begin position="357"/>
        <end position="374"/>
    </location>
</feature>
<feature type="transmembrane region" description="Helical" evidence="1">
    <location>
        <begin position="92"/>
        <end position="112"/>
    </location>
</feature>
<dbReference type="EMBL" id="CP136051">
    <property type="protein sequence ID" value="WOK06279.1"/>
    <property type="molecule type" value="Genomic_DNA"/>
</dbReference>
<keyword evidence="1" id="KW-0472">Membrane</keyword>
<evidence type="ECO:0000256" key="1">
    <source>
        <dbReference type="SAM" id="Phobius"/>
    </source>
</evidence>
<evidence type="ECO:0000313" key="2">
    <source>
        <dbReference type="EMBL" id="WOK06279.1"/>
    </source>
</evidence>
<feature type="transmembrane region" description="Helical" evidence="1">
    <location>
        <begin position="324"/>
        <end position="345"/>
    </location>
</feature>
<keyword evidence="1" id="KW-0812">Transmembrane</keyword>
<feature type="transmembrane region" description="Helical" evidence="1">
    <location>
        <begin position="380"/>
        <end position="398"/>
    </location>
</feature>
<name>A0ABZ0IP80_9BACT</name>
<proteinExistence type="predicted"/>
<organism evidence="2 3">
    <name type="scientific">Imperialibacter roseus</name>
    <dbReference type="NCBI Taxonomy" id="1324217"/>
    <lineage>
        <taxon>Bacteria</taxon>
        <taxon>Pseudomonadati</taxon>
        <taxon>Bacteroidota</taxon>
        <taxon>Cytophagia</taxon>
        <taxon>Cytophagales</taxon>
        <taxon>Flammeovirgaceae</taxon>
        <taxon>Imperialibacter</taxon>
    </lineage>
</organism>
<feature type="transmembrane region" description="Helical" evidence="1">
    <location>
        <begin position="242"/>
        <end position="268"/>
    </location>
</feature>
<reference evidence="2 3" key="1">
    <citation type="journal article" date="2023" name="Microbiol. Resour. Announc.">
        <title>Complete Genome Sequence of Imperialibacter roseus strain P4T.</title>
        <authorList>
            <person name="Tizabi D.R."/>
            <person name="Bachvaroff T."/>
            <person name="Hill R.T."/>
        </authorList>
    </citation>
    <scope>NUCLEOTIDE SEQUENCE [LARGE SCALE GENOMIC DNA]</scope>
    <source>
        <strain evidence="2 3">P4T</strain>
    </source>
</reference>
<gene>
    <name evidence="2" type="ORF">RT717_24705</name>
</gene>